<dbReference type="AlphaFoldDB" id="A0A0E9RF62"/>
<accession>A0A0E9RF62</accession>
<evidence type="ECO:0000313" key="1">
    <source>
        <dbReference type="EMBL" id="JAH27442.1"/>
    </source>
</evidence>
<proteinExistence type="predicted"/>
<name>A0A0E9RF62_ANGAN</name>
<sequence length="28" mass="3301">MCCQTVVIRNLRIFIPLVDQHLLPLHLD</sequence>
<organism evidence="1">
    <name type="scientific">Anguilla anguilla</name>
    <name type="common">European freshwater eel</name>
    <name type="synonym">Muraena anguilla</name>
    <dbReference type="NCBI Taxonomy" id="7936"/>
    <lineage>
        <taxon>Eukaryota</taxon>
        <taxon>Metazoa</taxon>
        <taxon>Chordata</taxon>
        <taxon>Craniata</taxon>
        <taxon>Vertebrata</taxon>
        <taxon>Euteleostomi</taxon>
        <taxon>Actinopterygii</taxon>
        <taxon>Neopterygii</taxon>
        <taxon>Teleostei</taxon>
        <taxon>Anguilliformes</taxon>
        <taxon>Anguillidae</taxon>
        <taxon>Anguilla</taxon>
    </lineage>
</organism>
<reference evidence="1" key="2">
    <citation type="journal article" date="2015" name="Fish Shellfish Immunol.">
        <title>Early steps in the European eel (Anguilla anguilla)-Vibrio vulnificus interaction in the gills: Role of the RtxA13 toxin.</title>
        <authorList>
            <person name="Callol A."/>
            <person name="Pajuelo D."/>
            <person name="Ebbesson L."/>
            <person name="Teles M."/>
            <person name="MacKenzie S."/>
            <person name="Amaro C."/>
        </authorList>
    </citation>
    <scope>NUCLEOTIDE SEQUENCE</scope>
</reference>
<reference evidence="1" key="1">
    <citation type="submission" date="2014-11" db="EMBL/GenBank/DDBJ databases">
        <authorList>
            <person name="Amaro Gonzalez C."/>
        </authorList>
    </citation>
    <scope>NUCLEOTIDE SEQUENCE</scope>
</reference>
<dbReference type="EMBL" id="GBXM01081135">
    <property type="protein sequence ID" value="JAH27442.1"/>
    <property type="molecule type" value="Transcribed_RNA"/>
</dbReference>
<protein>
    <submittedName>
        <fullName evidence="1">Uncharacterized protein</fullName>
    </submittedName>
</protein>